<gene>
    <name evidence="1" type="ORF">OCU04_012594</name>
</gene>
<name>A0A9X0A8W9_9HELO</name>
<dbReference type="AlphaFoldDB" id="A0A9X0A8W9"/>
<proteinExistence type="predicted"/>
<organism evidence="1 2">
    <name type="scientific">Sclerotinia nivalis</name>
    <dbReference type="NCBI Taxonomy" id="352851"/>
    <lineage>
        <taxon>Eukaryota</taxon>
        <taxon>Fungi</taxon>
        <taxon>Dikarya</taxon>
        <taxon>Ascomycota</taxon>
        <taxon>Pezizomycotina</taxon>
        <taxon>Leotiomycetes</taxon>
        <taxon>Helotiales</taxon>
        <taxon>Sclerotiniaceae</taxon>
        <taxon>Sclerotinia</taxon>
    </lineage>
</organism>
<dbReference type="Proteomes" id="UP001152300">
    <property type="component" value="Unassembled WGS sequence"/>
</dbReference>
<dbReference type="EMBL" id="JAPEIS010000016">
    <property type="protein sequence ID" value="KAJ8058405.1"/>
    <property type="molecule type" value="Genomic_DNA"/>
</dbReference>
<evidence type="ECO:0000313" key="1">
    <source>
        <dbReference type="EMBL" id="KAJ8058405.1"/>
    </source>
</evidence>
<sequence length="232" mass="27181">MMDEVYPYFPSEFIYPSQAQYDPSYFVPQYMALQQELIQGAFYNHTTSLLPSLDSTSLLSLPLFDTSSSPPLLSFDMTSSINLPTSDIVRSSPSYSPFENNAPFIHWREKFHLKIQLMHWKRENKSWNLIIDEFAKKGIRRSNMSCWYSYYNRTLKEMNHLKDAVQADIVYKCERLGESILDPYMRQADYDGCWERISALMEMHCSRWTAARVKYAWTHGVADLFPDLVLSS</sequence>
<accession>A0A9X0A8W9</accession>
<protein>
    <submittedName>
        <fullName evidence="1">Uncharacterized protein</fullName>
    </submittedName>
</protein>
<comment type="caution">
    <text evidence="1">The sequence shown here is derived from an EMBL/GenBank/DDBJ whole genome shotgun (WGS) entry which is preliminary data.</text>
</comment>
<evidence type="ECO:0000313" key="2">
    <source>
        <dbReference type="Proteomes" id="UP001152300"/>
    </source>
</evidence>
<reference evidence="1" key="1">
    <citation type="submission" date="2022-11" db="EMBL/GenBank/DDBJ databases">
        <title>Genome Resource of Sclerotinia nivalis Strain SnTB1, a Plant Pathogen Isolated from American Ginseng.</title>
        <authorList>
            <person name="Fan S."/>
        </authorList>
    </citation>
    <scope>NUCLEOTIDE SEQUENCE</scope>
    <source>
        <strain evidence="1">SnTB1</strain>
    </source>
</reference>
<dbReference type="OrthoDB" id="3524411at2759"/>
<keyword evidence="2" id="KW-1185">Reference proteome</keyword>